<evidence type="ECO:0000256" key="1">
    <source>
        <dbReference type="SAM" id="MobiDB-lite"/>
    </source>
</evidence>
<organism evidence="3 4">
    <name type="scientific">Penicillium cf. viridicatum</name>
    <dbReference type="NCBI Taxonomy" id="2972119"/>
    <lineage>
        <taxon>Eukaryota</taxon>
        <taxon>Fungi</taxon>
        <taxon>Dikarya</taxon>
        <taxon>Ascomycota</taxon>
        <taxon>Pezizomycotina</taxon>
        <taxon>Eurotiomycetes</taxon>
        <taxon>Eurotiomycetidae</taxon>
        <taxon>Eurotiales</taxon>
        <taxon>Aspergillaceae</taxon>
        <taxon>Penicillium</taxon>
    </lineage>
</organism>
<dbReference type="OrthoDB" id="5234364at2759"/>
<evidence type="ECO:0000313" key="3">
    <source>
        <dbReference type="EMBL" id="KAJ5193451.1"/>
    </source>
</evidence>
<evidence type="ECO:0000313" key="4">
    <source>
        <dbReference type="Proteomes" id="UP001150942"/>
    </source>
</evidence>
<comment type="caution">
    <text evidence="3">The sequence shown here is derived from an EMBL/GenBank/DDBJ whole genome shotgun (WGS) entry which is preliminary data.</text>
</comment>
<keyword evidence="2" id="KW-0732">Signal</keyword>
<dbReference type="EMBL" id="JAPQKQ010000006">
    <property type="protein sequence ID" value="KAJ5193451.1"/>
    <property type="molecule type" value="Genomic_DNA"/>
</dbReference>
<protein>
    <recommendedName>
        <fullName evidence="5">Extracellular membrane protein CFEM domain-containing protein</fullName>
    </recommendedName>
</protein>
<reference evidence="3" key="2">
    <citation type="journal article" date="2023" name="IMA Fungus">
        <title>Comparative genomic study of the Penicillium genus elucidates a diverse pangenome and 15 lateral gene transfer events.</title>
        <authorList>
            <person name="Petersen C."/>
            <person name="Sorensen T."/>
            <person name="Nielsen M.R."/>
            <person name="Sondergaard T.E."/>
            <person name="Sorensen J.L."/>
            <person name="Fitzpatrick D.A."/>
            <person name="Frisvad J.C."/>
            <person name="Nielsen K.L."/>
        </authorList>
    </citation>
    <scope>NUCLEOTIDE SEQUENCE</scope>
    <source>
        <strain evidence="3">IBT 20477</strain>
    </source>
</reference>
<dbReference type="AlphaFoldDB" id="A0A9W9M869"/>
<proteinExistence type="predicted"/>
<feature type="compositionally biased region" description="Low complexity" evidence="1">
    <location>
        <begin position="138"/>
        <end position="186"/>
    </location>
</feature>
<feature type="region of interest" description="Disordered" evidence="1">
    <location>
        <begin position="138"/>
        <end position="188"/>
    </location>
</feature>
<evidence type="ECO:0008006" key="5">
    <source>
        <dbReference type="Google" id="ProtNLM"/>
    </source>
</evidence>
<name>A0A9W9M869_9EURO</name>
<dbReference type="Proteomes" id="UP001150942">
    <property type="component" value="Unassembled WGS sequence"/>
</dbReference>
<evidence type="ECO:0000256" key="2">
    <source>
        <dbReference type="SAM" id="SignalP"/>
    </source>
</evidence>
<gene>
    <name evidence="3" type="ORF">N7449_009593</name>
</gene>
<accession>A0A9W9M869</accession>
<reference evidence="3" key="1">
    <citation type="submission" date="2022-11" db="EMBL/GenBank/DDBJ databases">
        <authorList>
            <person name="Petersen C."/>
        </authorList>
    </citation>
    <scope>NUCLEOTIDE SEQUENCE</scope>
    <source>
        <strain evidence="3">IBT 20477</strain>
    </source>
</reference>
<keyword evidence="4" id="KW-1185">Reference proteome</keyword>
<feature type="chain" id="PRO_5040902418" description="Extracellular membrane protein CFEM domain-containing protein" evidence="2">
    <location>
        <begin position="22"/>
        <end position="208"/>
    </location>
</feature>
<feature type="signal peptide" evidence="2">
    <location>
        <begin position="1"/>
        <end position="21"/>
    </location>
</feature>
<sequence length="208" mass="21351">MARFPVVLVLFALLAATLVTAFNQTLELENSNCDNNCYFDSFPGGSCTDDPACMCDKQQYREAYFCCMKDCNPNVMPDSITRQHRECQARNMDFTFDAEALCGVKLTTSAGFLVAAATTTSTHAAAATVTVTATAAADSTATGDSKSSTPSTSTNSAASSTITQAASSTGNKTSSASSTPAPTNGAPGKGAIGNAAMILVALSAVMLC</sequence>